<evidence type="ECO:0000313" key="9">
    <source>
        <dbReference type="Proteomes" id="UP000008909"/>
    </source>
</evidence>
<dbReference type="PROSITE" id="PS50157">
    <property type="entry name" value="ZINC_FINGER_C2H2_2"/>
    <property type="match status" value="3"/>
</dbReference>
<evidence type="ECO:0000313" key="8">
    <source>
        <dbReference type="EMBL" id="GAA32409.1"/>
    </source>
</evidence>
<evidence type="ECO:0000256" key="2">
    <source>
        <dbReference type="ARBA" id="ARBA00022737"/>
    </source>
</evidence>
<reference evidence="8" key="1">
    <citation type="journal article" date="2011" name="Genome Biol.">
        <title>The draft genome of the carcinogenic human liver fluke Clonorchis sinensis.</title>
        <authorList>
            <person name="Wang X."/>
            <person name="Chen W."/>
            <person name="Huang Y."/>
            <person name="Sun J."/>
            <person name="Men J."/>
            <person name="Liu H."/>
            <person name="Luo F."/>
            <person name="Guo L."/>
            <person name="Lv X."/>
            <person name="Deng C."/>
            <person name="Zhou C."/>
            <person name="Fan Y."/>
            <person name="Li X."/>
            <person name="Huang L."/>
            <person name="Hu Y."/>
            <person name="Liang C."/>
            <person name="Hu X."/>
            <person name="Xu J."/>
            <person name="Yu X."/>
        </authorList>
    </citation>
    <scope>NUCLEOTIDE SEQUENCE [LARGE SCALE GENOMIC DNA]</scope>
    <source>
        <strain evidence="8">Henan</strain>
    </source>
</reference>
<dbReference type="PANTHER" id="PTHR24409">
    <property type="entry name" value="ZINC FINGER PROTEIN 142"/>
    <property type="match status" value="1"/>
</dbReference>
<evidence type="ECO:0000256" key="6">
    <source>
        <dbReference type="SAM" id="MobiDB-lite"/>
    </source>
</evidence>
<dbReference type="GO" id="GO:0000977">
    <property type="term" value="F:RNA polymerase II transcription regulatory region sequence-specific DNA binding"/>
    <property type="evidence" value="ECO:0007669"/>
    <property type="project" value="TreeGrafter"/>
</dbReference>
<dbReference type="PANTHER" id="PTHR24409:SF295">
    <property type="entry name" value="AZ2-RELATED"/>
    <property type="match status" value="1"/>
</dbReference>
<keyword evidence="9" id="KW-1185">Reference proteome</keyword>
<dbReference type="InterPro" id="IPR036236">
    <property type="entry name" value="Znf_C2H2_sf"/>
</dbReference>
<protein>
    <submittedName>
        <fullName evidence="8">Ecotropic virus integration site 1 protein</fullName>
    </submittedName>
</protein>
<sequence length="695" mass="81052">MSRRRYLQGISLVKLGQPRRLVKTFIQLSLSNRKRQVDRVKRELVRFLFGVECMNEHDSDLRTLENVYVDLNHRPTVSTCDICYELRNTPYIVLARYLAEASKWVKDSDIQAELPQNDRYVVHITERLHGSHDETRNKYPENPFRFNAALLMVVRHALKYRTYEFDNQENTFLNVWQLYPSVPYRRGHSTKQGSKTLICISFTKLNIHLLLERVFLTATQLQANATKRLHKFRKRSHFSREAKRIYEKTCYSRTTSVVCTVTQVACDRLIITWPTQVNYYRCKAVIFTEVGIWYVASTVIDITKEVYSGWRRSLNVQNSSGVRQLLPVWTATLFIETKKIRRRGKWKPRVGGSSLRIDVECIRLTGVEPDKSISYYEENLATEFTELLNLTAVMHTQTSKAMGTNHPLSLRSSPKLTEPGDQKALKQCRLCKRTFRHTALLLRHQTSHFINRDYQCKLCPRAYKYASNLYQHMRDKHADSHQLPNKAPSEEVRKSQEAGNPCVECGKQFSNWNSLRRHRNSVHKGIRGWVCEVCEKIQFTAHLRIIGGNLYTQPCRDVRSSPAERLCSEKFDYLCIAISRFRIFILHAKAKFACKIKVISILECDKQLWSMVLGSRVSPRVNYSHKRPFFMHTNKNHEKFDIHANVLLHKPMGSLPKPAKPRFFIQYAAAIAGNRRSRAPYSLLFTNSSPTLRDI</sequence>
<dbReference type="Gene3D" id="3.30.160.60">
    <property type="entry name" value="Classic Zinc Finger"/>
    <property type="match status" value="2"/>
</dbReference>
<keyword evidence="4" id="KW-0862">Zinc</keyword>
<keyword evidence="3 5" id="KW-0863">Zinc-finger</keyword>
<dbReference type="Pfam" id="PF00096">
    <property type="entry name" value="zf-C2H2"/>
    <property type="match status" value="2"/>
</dbReference>
<dbReference type="GO" id="GO:0008270">
    <property type="term" value="F:zinc ion binding"/>
    <property type="evidence" value="ECO:0007669"/>
    <property type="project" value="UniProtKB-KW"/>
</dbReference>
<gene>
    <name evidence="8" type="ORF">CLF_102077</name>
</gene>
<dbReference type="GO" id="GO:0000981">
    <property type="term" value="F:DNA-binding transcription factor activity, RNA polymerase II-specific"/>
    <property type="evidence" value="ECO:0007669"/>
    <property type="project" value="TreeGrafter"/>
</dbReference>
<feature type="region of interest" description="Disordered" evidence="6">
    <location>
        <begin position="399"/>
        <end position="419"/>
    </location>
</feature>
<feature type="domain" description="C2H2-type" evidence="7">
    <location>
        <begin position="426"/>
        <end position="453"/>
    </location>
</feature>
<keyword evidence="1" id="KW-0479">Metal-binding</keyword>
<dbReference type="GO" id="GO:0005634">
    <property type="term" value="C:nucleus"/>
    <property type="evidence" value="ECO:0007669"/>
    <property type="project" value="TreeGrafter"/>
</dbReference>
<feature type="domain" description="C2H2-type" evidence="7">
    <location>
        <begin position="454"/>
        <end position="482"/>
    </location>
</feature>
<evidence type="ECO:0000256" key="4">
    <source>
        <dbReference type="ARBA" id="ARBA00022833"/>
    </source>
</evidence>
<dbReference type="Proteomes" id="UP000008909">
    <property type="component" value="Unassembled WGS sequence"/>
</dbReference>
<evidence type="ECO:0000256" key="3">
    <source>
        <dbReference type="ARBA" id="ARBA00022771"/>
    </source>
</evidence>
<dbReference type="AlphaFoldDB" id="H2KPJ0"/>
<dbReference type="SUPFAM" id="SSF57667">
    <property type="entry name" value="beta-beta-alpha zinc fingers"/>
    <property type="match status" value="2"/>
</dbReference>
<dbReference type="SMART" id="SM00355">
    <property type="entry name" value="ZnF_C2H2"/>
    <property type="match status" value="3"/>
</dbReference>
<dbReference type="PROSITE" id="PS00028">
    <property type="entry name" value="ZINC_FINGER_C2H2_1"/>
    <property type="match status" value="3"/>
</dbReference>
<evidence type="ECO:0000256" key="5">
    <source>
        <dbReference type="PROSITE-ProRule" id="PRU00042"/>
    </source>
</evidence>
<proteinExistence type="predicted"/>
<name>H2KPJ0_CLOSI</name>
<evidence type="ECO:0000256" key="1">
    <source>
        <dbReference type="ARBA" id="ARBA00022723"/>
    </source>
</evidence>
<feature type="domain" description="C2H2-type" evidence="7">
    <location>
        <begin position="500"/>
        <end position="528"/>
    </location>
</feature>
<reference key="2">
    <citation type="submission" date="2011-10" db="EMBL/GenBank/DDBJ databases">
        <title>The genome and transcriptome sequence of Clonorchis sinensis provide insights into the carcinogenic liver fluke.</title>
        <authorList>
            <person name="Wang X."/>
            <person name="Huang Y."/>
            <person name="Chen W."/>
            <person name="Liu H."/>
            <person name="Guo L."/>
            <person name="Chen Y."/>
            <person name="Luo F."/>
            <person name="Zhou W."/>
            <person name="Sun J."/>
            <person name="Mao Q."/>
            <person name="Liang P."/>
            <person name="Zhou C."/>
            <person name="Tian Y."/>
            <person name="Men J."/>
            <person name="Lv X."/>
            <person name="Huang L."/>
            <person name="Zhou J."/>
            <person name="Hu Y."/>
            <person name="Li R."/>
            <person name="Zhang F."/>
            <person name="Lei H."/>
            <person name="Li X."/>
            <person name="Hu X."/>
            <person name="Liang C."/>
            <person name="Xu J."/>
            <person name="Wu Z."/>
            <person name="Yu X."/>
        </authorList>
    </citation>
    <scope>NUCLEOTIDE SEQUENCE</scope>
    <source>
        <strain>Henan</strain>
    </source>
</reference>
<organism evidence="8 9">
    <name type="scientific">Clonorchis sinensis</name>
    <name type="common">Chinese liver fluke</name>
    <dbReference type="NCBI Taxonomy" id="79923"/>
    <lineage>
        <taxon>Eukaryota</taxon>
        <taxon>Metazoa</taxon>
        <taxon>Spiralia</taxon>
        <taxon>Lophotrochozoa</taxon>
        <taxon>Platyhelminthes</taxon>
        <taxon>Trematoda</taxon>
        <taxon>Digenea</taxon>
        <taxon>Opisthorchiida</taxon>
        <taxon>Opisthorchiata</taxon>
        <taxon>Opisthorchiidae</taxon>
        <taxon>Clonorchis</taxon>
    </lineage>
</organism>
<feature type="compositionally biased region" description="Polar residues" evidence="6">
    <location>
        <begin position="399"/>
        <end position="415"/>
    </location>
</feature>
<accession>H2KPJ0</accession>
<dbReference type="EMBL" id="DF142911">
    <property type="protein sequence ID" value="GAA32409.1"/>
    <property type="molecule type" value="Genomic_DNA"/>
</dbReference>
<evidence type="ECO:0000259" key="7">
    <source>
        <dbReference type="PROSITE" id="PS50157"/>
    </source>
</evidence>
<keyword evidence="2" id="KW-0677">Repeat</keyword>
<dbReference type="InterPro" id="IPR013087">
    <property type="entry name" value="Znf_C2H2_type"/>
</dbReference>